<sequence length="39" mass="4686">MTPEQIEKERQAFNEWHKRTIRENPEMIEEIEGNSAEQG</sequence>
<organism evidence="1 2">
    <name type="scientific">Neisseria shayeganii 871</name>
    <dbReference type="NCBI Taxonomy" id="1032488"/>
    <lineage>
        <taxon>Bacteria</taxon>
        <taxon>Pseudomonadati</taxon>
        <taxon>Pseudomonadota</taxon>
        <taxon>Betaproteobacteria</taxon>
        <taxon>Neisseriales</taxon>
        <taxon>Neisseriaceae</taxon>
        <taxon>Neisseria</taxon>
    </lineage>
</organism>
<gene>
    <name evidence="1" type="ORF">HMPREF9371_0593</name>
</gene>
<reference evidence="1 2" key="1">
    <citation type="submission" date="2011-05" db="EMBL/GenBank/DDBJ databases">
        <authorList>
            <person name="Muzny D."/>
            <person name="Qin X."/>
            <person name="Deng J."/>
            <person name="Jiang H."/>
            <person name="Liu Y."/>
            <person name="Qu J."/>
            <person name="Song X.-Z."/>
            <person name="Zhang L."/>
            <person name="Thornton R."/>
            <person name="Coyle M."/>
            <person name="Francisco L."/>
            <person name="Jackson L."/>
            <person name="Javaid M."/>
            <person name="Korchina V."/>
            <person name="Kovar C."/>
            <person name="Mata R."/>
            <person name="Mathew T."/>
            <person name="Ngo R."/>
            <person name="Nguyen L."/>
            <person name="Nguyen N."/>
            <person name="Okwuonu G."/>
            <person name="Ongeri F."/>
            <person name="Pham C."/>
            <person name="Simmons D."/>
            <person name="Wilczek-Boney K."/>
            <person name="Hale W."/>
            <person name="Jakkamsetti A."/>
            <person name="Pham P."/>
            <person name="Ruth R."/>
            <person name="San Lucas F."/>
            <person name="Warren J."/>
            <person name="Zhang J."/>
            <person name="Zhao Z."/>
            <person name="Zhou C."/>
            <person name="Zhu D."/>
            <person name="Lee S."/>
            <person name="Bess C."/>
            <person name="Blankenburg K."/>
            <person name="Forbes L."/>
            <person name="Fu Q."/>
            <person name="Gubbala S."/>
            <person name="Hirani K."/>
            <person name="Jayaseelan J.C."/>
            <person name="Lara F."/>
            <person name="Munidasa M."/>
            <person name="Palculict T."/>
            <person name="Patil S."/>
            <person name="Pu L.-L."/>
            <person name="Saada N."/>
            <person name="Tang L."/>
            <person name="Weissenberger G."/>
            <person name="Zhu Y."/>
            <person name="Hemphill L."/>
            <person name="Shang Y."/>
            <person name="Youmans B."/>
            <person name="Ayvaz T."/>
            <person name="Ross M."/>
            <person name="Santibanez J."/>
            <person name="Aqrawi P."/>
            <person name="Gross S."/>
            <person name="Joshi V."/>
            <person name="Fowler G."/>
            <person name="Nazareth L."/>
            <person name="Reid J."/>
            <person name="Worley K."/>
            <person name="Petrosino J."/>
            <person name="Highlander S."/>
            <person name="Gibbs R."/>
        </authorList>
    </citation>
    <scope>NUCLEOTIDE SEQUENCE [LARGE SCALE GENOMIC DNA]</scope>
    <source>
        <strain evidence="1 2">871</strain>
    </source>
</reference>
<dbReference type="EMBL" id="AGAY01000022">
    <property type="protein sequence ID" value="EGY53102.1"/>
    <property type="molecule type" value="Genomic_DNA"/>
</dbReference>
<keyword evidence="2" id="KW-1185">Reference proteome</keyword>
<evidence type="ECO:0000313" key="2">
    <source>
        <dbReference type="Proteomes" id="UP000003019"/>
    </source>
</evidence>
<name>G4CG54_9NEIS</name>
<dbReference type="Proteomes" id="UP000003019">
    <property type="component" value="Unassembled WGS sequence"/>
</dbReference>
<protein>
    <submittedName>
        <fullName evidence="1">Uncharacterized protein</fullName>
    </submittedName>
</protein>
<comment type="caution">
    <text evidence="1">The sequence shown here is derived from an EMBL/GenBank/DDBJ whole genome shotgun (WGS) entry which is preliminary data.</text>
</comment>
<dbReference type="PATRIC" id="fig|1032488.3.peg.542"/>
<accession>G4CG54</accession>
<dbReference type="HOGENOM" id="CLU_3313301_0_0_4"/>
<dbReference type="AlphaFoldDB" id="G4CG54"/>
<dbReference type="STRING" id="1032488.HMPREF9371_0593"/>
<evidence type="ECO:0000313" key="1">
    <source>
        <dbReference type="EMBL" id="EGY53102.1"/>
    </source>
</evidence>
<proteinExistence type="predicted"/>